<dbReference type="PANTHER" id="PTHR48083">
    <property type="entry name" value="MEDIUM-CHAIN SPECIFIC ACYL-COA DEHYDROGENASE, MITOCHONDRIAL-RELATED"/>
    <property type="match status" value="1"/>
</dbReference>
<feature type="domain" description="Acyl-CoA dehydrogenase/oxidase C-terminal" evidence="16">
    <location>
        <begin position="324"/>
        <end position="432"/>
    </location>
</feature>
<organism evidence="19">
    <name type="scientific">Daphnia magna</name>
    <dbReference type="NCBI Taxonomy" id="35525"/>
    <lineage>
        <taxon>Eukaryota</taxon>
        <taxon>Metazoa</taxon>
        <taxon>Ecdysozoa</taxon>
        <taxon>Arthropoda</taxon>
        <taxon>Crustacea</taxon>
        <taxon>Branchiopoda</taxon>
        <taxon>Diplostraca</taxon>
        <taxon>Cladocera</taxon>
        <taxon>Anomopoda</taxon>
        <taxon>Daphniidae</taxon>
        <taxon>Daphnia</taxon>
    </lineage>
</organism>
<comment type="catalytic activity">
    <reaction evidence="14">
        <text>a medium-chain 2,3-saturated fatty acyl-CoA + oxidized [electron-transfer flavoprotein] + H(+) = a medium-chain (2E)-enoyl-CoA + reduced [electron-transfer flavoprotein]</text>
        <dbReference type="Rhea" id="RHEA:14477"/>
        <dbReference type="Rhea" id="RHEA-COMP:10685"/>
        <dbReference type="Rhea" id="RHEA-COMP:10686"/>
        <dbReference type="ChEBI" id="CHEBI:15378"/>
        <dbReference type="ChEBI" id="CHEBI:57692"/>
        <dbReference type="ChEBI" id="CHEBI:58307"/>
        <dbReference type="ChEBI" id="CHEBI:83723"/>
        <dbReference type="ChEBI" id="CHEBI:83726"/>
        <dbReference type="EC" id="1.3.8.7"/>
    </reaction>
</comment>
<dbReference type="InterPro" id="IPR046373">
    <property type="entry name" value="Acyl-CoA_Oxase/DH_mid-dom_sf"/>
</dbReference>
<dbReference type="Pfam" id="PF02771">
    <property type="entry name" value="Acyl-CoA_dh_N"/>
    <property type="match status" value="1"/>
</dbReference>
<dbReference type="GO" id="GO:0070991">
    <property type="term" value="F:medium-chain fatty acyl-CoA dehydrogenase activity"/>
    <property type="evidence" value="ECO:0007669"/>
    <property type="project" value="UniProtKB-EC"/>
</dbReference>
<evidence type="ECO:0000256" key="4">
    <source>
        <dbReference type="ARBA" id="ARBA00009347"/>
    </source>
</evidence>
<dbReference type="OrthoDB" id="434771at2759"/>
<dbReference type="InterPro" id="IPR006089">
    <property type="entry name" value="Acyl-CoA_DH_CS"/>
</dbReference>
<name>A0A0P5NGX8_9CRUS</name>
<dbReference type="FunFam" id="2.40.110.10:FF:000007">
    <property type="entry name" value="Medium-chain specific acyl-CoA dehydrogenase, mitochondrial"/>
    <property type="match status" value="1"/>
</dbReference>
<evidence type="ECO:0000256" key="6">
    <source>
        <dbReference type="ARBA" id="ARBA00019125"/>
    </source>
</evidence>
<dbReference type="SUPFAM" id="SSF56645">
    <property type="entry name" value="Acyl-CoA dehydrogenase NM domain-like"/>
    <property type="match status" value="1"/>
</dbReference>
<evidence type="ECO:0000256" key="13">
    <source>
        <dbReference type="ARBA" id="ARBA00023128"/>
    </source>
</evidence>
<evidence type="ECO:0000256" key="15">
    <source>
        <dbReference type="RuleBase" id="RU362125"/>
    </source>
</evidence>
<evidence type="ECO:0000256" key="8">
    <source>
        <dbReference type="ARBA" id="ARBA00022827"/>
    </source>
</evidence>
<dbReference type="InterPro" id="IPR009100">
    <property type="entry name" value="AcylCoA_DH/oxidase_NM_dom_sf"/>
</dbReference>
<protein>
    <recommendedName>
        <fullName evidence="6">Medium-chain specific acyl-CoA dehydrogenase, mitochondrial</fullName>
        <ecNumber evidence="5">1.3.8.7</ecNumber>
    </recommendedName>
</protein>
<dbReference type="GO" id="GO:0005759">
    <property type="term" value="C:mitochondrial matrix"/>
    <property type="evidence" value="ECO:0007669"/>
    <property type="project" value="UniProtKB-SubCell"/>
</dbReference>
<keyword evidence="13" id="KW-0496">Mitochondrion</keyword>
<evidence type="ECO:0000256" key="10">
    <source>
        <dbReference type="ARBA" id="ARBA00022946"/>
    </source>
</evidence>
<comment type="subcellular location">
    <subcellularLocation>
        <location evidence="2">Mitochondrion matrix</location>
    </subcellularLocation>
</comment>
<evidence type="ECO:0000256" key="7">
    <source>
        <dbReference type="ARBA" id="ARBA00022630"/>
    </source>
</evidence>
<dbReference type="PANTHER" id="PTHR48083:SF2">
    <property type="entry name" value="MEDIUM-CHAIN SPECIFIC ACYL-COA DEHYDROGENASE, MITOCHONDRIAL"/>
    <property type="match status" value="1"/>
</dbReference>
<sequence>MSYSYRHRYDGKSLEWAKTLIFSPTETSSRVQLTYSRKNIENSRIVTQKAKHTTGKQKMAHFVKSIVGSSSLHRCFMLTSRRFASKSSQSSAGFSFEPNTEQLEIQLLARKFAREEILPVAAQYDKTGEFPWDIIKKAHGLGLINHHIPQEFGGSEIGSLESVLIFEEFGYGCCGIATPMDVNNLGQIPVVVAGNKEQKKKYLGRMAEEPLVCSYAVTEPGGGSDVASVKTKAEKKGDHYVLNGQKMWITNAGHANWYFVLARTNLDPKAPPHKSLTGFIVDRDTPGVIPGRKEINMGQRASDTRGVTFEDVLVPKENVLIGEGAGFKIAMGAFDRTRPTVASTSVGLAQRALDEATKYAMERYTFGVPIAKHQLIMNMLAEMAINVEVVRLACIRAAWESDQGRRNTYYASIAKAMAADVANKCATDAVQVSRISIYLYSCSRWKGNYGNDINISCPCHYYQRLISTRIQSFCFCRFLVAMDTIPSTQLKS</sequence>
<keyword evidence="10" id="KW-0809">Transit peptide</keyword>
<dbReference type="PROSITE" id="PS00072">
    <property type="entry name" value="ACYL_COA_DH_1"/>
    <property type="match status" value="1"/>
</dbReference>
<dbReference type="InterPro" id="IPR050741">
    <property type="entry name" value="Acyl-CoA_dehydrogenase"/>
</dbReference>
<feature type="domain" description="Acyl-CoA oxidase/dehydrogenase middle" evidence="17">
    <location>
        <begin position="215"/>
        <end position="312"/>
    </location>
</feature>
<dbReference type="InterPro" id="IPR006091">
    <property type="entry name" value="Acyl-CoA_Oxase/DH_mid-dom"/>
</dbReference>
<evidence type="ECO:0000256" key="2">
    <source>
        <dbReference type="ARBA" id="ARBA00004305"/>
    </source>
</evidence>
<dbReference type="Gene3D" id="2.40.110.10">
    <property type="entry name" value="Butyryl-CoA Dehydrogenase, subunit A, domain 2"/>
    <property type="match status" value="1"/>
</dbReference>
<keyword evidence="12" id="KW-0443">Lipid metabolism</keyword>
<dbReference type="EC" id="1.3.8.7" evidence="5"/>
<dbReference type="InterPro" id="IPR037069">
    <property type="entry name" value="AcylCoA_DH/ox_N_sf"/>
</dbReference>
<keyword evidence="7 15" id="KW-0285">Flavoprotein</keyword>
<dbReference type="GO" id="GO:0050660">
    <property type="term" value="F:flavin adenine dinucleotide binding"/>
    <property type="evidence" value="ECO:0007669"/>
    <property type="project" value="InterPro"/>
</dbReference>
<comment type="similarity">
    <text evidence="4 15">Belongs to the acyl-CoA dehydrogenase family.</text>
</comment>
<dbReference type="Gene3D" id="1.10.540.10">
    <property type="entry name" value="Acyl-CoA dehydrogenase/oxidase, N-terminal domain"/>
    <property type="match status" value="1"/>
</dbReference>
<evidence type="ECO:0000256" key="1">
    <source>
        <dbReference type="ARBA" id="ARBA00001974"/>
    </source>
</evidence>
<accession>A0A0P5NGX8</accession>
<dbReference type="AlphaFoldDB" id="A0A0P5NGX8"/>
<keyword evidence="8 15" id="KW-0274">FAD</keyword>
<evidence type="ECO:0000313" key="19">
    <source>
        <dbReference type="EMBL" id="JAL57586.1"/>
    </source>
</evidence>
<evidence type="ECO:0000256" key="5">
    <source>
        <dbReference type="ARBA" id="ARBA00012033"/>
    </source>
</evidence>
<evidence type="ECO:0000259" key="17">
    <source>
        <dbReference type="Pfam" id="PF02770"/>
    </source>
</evidence>
<dbReference type="SUPFAM" id="SSF47203">
    <property type="entry name" value="Acyl-CoA dehydrogenase C-terminal domain-like"/>
    <property type="match status" value="1"/>
</dbReference>
<dbReference type="FunFam" id="1.10.540.10:FF:000010">
    <property type="entry name" value="Medium-chain specific acyl-CoA dehydrogenase, mitochondrial"/>
    <property type="match status" value="1"/>
</dbReference>
<dbReference type="Gene3D" id="1.20.140.10">
    <property type="entry name" value="Butyryl-CoA Dehydrogenase, subunit A, domain 3"/>
    <property type="match status" value="1"/>
</dbReference>
<keyword evidence="9" id="KW-0276">Fatty acid metabolism</keyword>
<evidence type="ECO:0000256" key="12">
    <source>
        <dbReference type="ARBA" id="ARBA00023098"/>
    </source>
</evidence>
<comment type="cofactor">
    <cofactor evidence="1 15">
        <name>FAD</name>
        <dbReference type="ChEBI" id="CHEBI:57692"/>
    </cofactor>
</comment>
<dbReference type="InterPro" id="IPR009075">
    <property type="entry name" value="AcylCo_DH/oxidase_C"/>
</dbReference>
<dbReference type="EMBL" id="GDIQ01094140">
    <property type="protein sequence ID" value="JAL57586.1"/>
    <property type="molecule type" value="Transcribed_RNA"/>
</dbReference>
<reference evidence="19" key="1">
    <citation type="submission" date="2015-10" db="EMBL/GenBank/DDBJ databases">
        <title>EvidentialGene: Evidence-directed Construction of Complete mRNA Transcriptomes without Genomes.</title>
        <authorList>
            <person name="Gilbert D.G."/>
        </authorList>
    </citation>
    <scope>NUCLEOTIDE SEQUENCE</scope>
</reference>
<evidence type="ECO:0000256" key="9">
    <source>
        <dbReference type="ARBA" id="ARBA00022832"/>
    </source>
</evidence>
<proteinExistence type="inferred from homology"/>
<feature type="domain" description="Acyl-CoA dehydrogenase/oxidase N-terminal" evidence="18">
    <location>
        <begin position="100"/>
        <end position="208"/>
    </location>
</feature>
<dbReference type="GO" id="GO:0051793">
    <property type="term" value="P:medium-chain fatty acid catabolic process"/>
    <property type="evidence" value="ECO:0007669"/>
    <property type="project" value="TreeGrafter"/>
</dbReference>
<evidence type="ECO:0000256" key="14">
    <source>
        <dbReference type="ARBA" id="ARBA00047882"/>
    </source>
</evidence>
<evidence type="ECO:0000259" key="16">
    <source>
        <dbReference type="Pfam" id="PF00441"/>
    </source>
</evidence>
<dbReference type="InterPro" id="IPR013786">
    <property type="entry name" value="AcylCoA_DH/ox_N"/>
</dbReference>
<evidence type="ECO:0000256" key="3">
    <source>
        <dbReference type="ARBA" id="ARBA00005198"/>
    </source>
</evidence>
<keyword evidence="11 15" id="KW-0560">Oxidoreductase</keyword>
<evidence type="ECO:0000256" key="11">
    <source>
        <dbReference type="ARBA" id="ARBA00023002"/>
    </source>
</evidence>
<comment type="pathway">
    <text evidence="3">Lipid metabolism; mitochondrial fatty acid beta-oxidation.</text>
</comment>
<dbReference type="Pfam" id="PF00441">
    <property type="entry name" value="Acyl-CoA_dh_1"/>
    <property type="match status" value="1"/>
</dbReference>
<dbReference type="FunFam" id="1.20.140.10:FF:000011">
    <property type="entry name" value="Medium-chain specific acyl-CoA dehydrogenase, mitochondrial"/>
    <property type="match status" value="1"/>
</dbReference>
<dbReference type="InterPro" id="IPR036250">
    <property type="entry name" value="AcylCo_DH-like_C"/>
</dbReference>
<evidence type="ECO:0000259" key="18">
    <source>
        <dbReference type="Pfam" id="PF02771"/>
    </source>
</evidence>
<dbReference type="Pfam" id="PF02770">
    <property type="entry name" value="Acyl-CoA_dh_M"/>
    <property type="match status" value="1"/>
</dbReference>